<accession>A0ABU8BMP5</accession>
<keyword evidence="4" id="KW-1185">Reference proteome</keyword>
<protein>
    <submittedName>
        <fullName evidence="3">AsmA protein</fullName>
    </submittedName>
</protein>
<dbReference type="EMBL" id="JAZHRV010000001">
    <property type="protein sequence ID" value="MEH2559831.1"/>
    <property type="molecule type" value="Genomic_DNA"/>
</dbReference>
<dbReference type="PANTHER" id="PTHR30441:SF4">
    <property type="entry name" value="PROTEIN ASMA"/>
    <property type="match status" value="1"/>
</dbReference>
<feature type="region of interest" description="Disordered" evidence="1">
    <location>
        <begin position="615"/>
        <end position="681"/>
    </location>
</feature>
<evidence type="ECO:0000313" key="4">
    <source>
        <dbReference type="Proteomes" id="UP001364224"/>
    </source>
</evidence>
<evidence type="ECO:0000256" key="1">
    <source>
        <dbReference type="SAM" id="MobiDB-lite"/>
    </source>
</evidence>
<organism evidence="3 4">
    <name type="scientific">Bradyrhizobium algeriense</name>
    <dbReference type="NCBI Taxonomy" id="634784"/>
    <lineage>
        <taxon>Bacteria</taxon>
        <taxon>Pseudomonadati</taxon>
        <taxon>Pseudomonadota</taxon>
        <taxon>Alphaproteobacteria</taxon>
        <taxon>Hyphomicrobiales</taxon>
        <taxon>Nitrobacteraceae</taxon>
        <taxon>Bradyrhizobium</taxon>
    </lineage>
</organism>
<dbReference type="PANTHER" id="PTHR30441">
    <property type="entry name" value="DUF748 DOMAIN-CONTAINING PROTEIN"/>
    <property type="match status" value="1"/>
</dbReference>
<dbReference type="Proteomes" id="UP001364224">
    <property type="component" value="Unassembled WGS sequence"/>
</dbReference>
<evidence type="ECO:0000313" key="3">
    <source>
        <dbReference type="EMBL" id="MEH2559831.1"/>
    </source>
</evidence>
<reference evidence="3 4" key="1">
    <citation type="submission" date="2024-02" db="EMBL/GenBank/DDBJ databases">
        <title>Adaptive strategies in a cosmopolitan and abundant soil bacterium.</title>
        <authorList>
            <person name="Carini P."/>
        </authorList>
    </citation>
    <scope>NUCLEOTIDE SEQUENCE [LARGE SCALE GENOMIC DNA]</scope>
    <source>
        <strain evidence="3 4">AZCC 1608</strain>
    </source>
</reference>
<feature type="domain" description="AsmA" evidence="2">
    <location>
        <begin position="2"/>
        <end position="174"/>
    </location>
</feature>
<evidence type="ECO:0000259" key="2">
    <source>
        <dbReference type="Pfam" id="PF05170"/>
    </source>
</evidence>
<gene>
    <name evidence="3" type="ORF">V1286_007360</name>
</gene>
<dbReference type="RefSeq" id="WP_334488322.1">
    <property type="nucleotide sequence ID" value="NZ_JAZHRV010000001.1"/>
</dbReference>
<feature type="domain" description="AsmA" evidence="2">
    <location>
        <begin position="287"/>
        <end position="477"/>
    </location>
</feature>
<comment type="caution">
    <text evidence="3">The sequence shown here is derived from an EMBL/GenBank/DDBJ whole genome shotgun (WGS) entry which is preliminary data.</text>
</comment>
<dbReference type="InterPro" id="IPR052894">
    <property type="entry name" value="AsmA-related"/>
</dbReference>
<proteinExistence type="predicted"/>
<dbReference type="Pfam" id="PF05170">
    <property type="entry name" value="AsmA"/>
    <property type="match status" value="2"/>
</dbReference>
<sequence length="681" mass="70952">MKALKLAGVAIAAVIVVIALLLVIGVPSSFLTAQIEERVERETGYKLAINGGAKVGLWPSLNITLNDVTLQNQKDRDINRRFAAASIEADVTLASLWAGKPQITELVIIRPVVNLPLRREREREANPASKPAAGKTSEAFSIEHISVTGGTIVLSNLRDRVENRIETVNADITIDSDRKVVLSGSARRNGYPLKFDIKAALPAAPIERQNIPAEIKIDAPDLLRAPLTAKAEARLNGSVVMINGVTGALGDAAFNGWASVDLSSKPLVKLDLDFQKLAIATTRSTGDSSGQPWSSATIDINGLNYVDLQARISATELNIGDARFTPAAIEATLTTGVLKAQVSNLGAYEGNANGDLTVDVSTANPTYAMRADLTGVRALPLLQGLADFDGIDGKMQAKVSVRSSGTSQRAIMSSMAGTAFVVFQDGAIKGLNVAQMIRSLTASTLSGWQESAEKATDLSQLSASFKIDKGQAQTTDLNLVGPLVKMTGAGTIDLGTKQIGFRVEPKLVMTTEGQGRVTDPVGLGIPVMISGPWGSPRIYPEMQGILDNPDAAYAKLKEMGKGLFGQNGAGLGAAIGNLLGGQPGAAGGQQGGAGGQGAAGGQLGETIGNLLQQGLSGLGQSQGQGGARPGSQRSIPSRTSPPEAPTEAAPAEPAPPAPPSDTTAEQDSQPMNEIMRQLFNR</sequence>
<feature type="compositionally biased region" description="Gly residues" evidence="1">
    <location>
        <begin position="616"/>
        <end position="628"/>
    </location>
</feature>
<name>A0ABU8BMP5_9BRAD</name>
<dbReference type="InterPro" id="IPR007844">
    <property type="entry name" value="AsmA"/>
</dbReference>